<gene>
    <name evidence="1" type="ORF">Hamer_G010020</name>
</gene>
<proteinExistence type="predicted"/>
<dbReference type="AlphaFoldDB" id="A0A8J5JQ63"/>
<accession>A0A8J5JQ63</accession>
<reference evidence="1" key="1">
    <citation type="journal article" date="2021" name="Sci. Adv.">
        <title>The American lobster genome reveals insights on longevity, neural, and immune adaptations.</title>
        <authorList>
            <person name="Polinski J.M."/>
            <person name="Zimin A.V."/>
            <person name="Clark K.F."/>
            <person name="Kohn A.B."/>
            <person name="Sadowski N."/>
            <person name="Timp W."/>
            <person name="Ptitsyn A."/>
            <person name="Khanna P."/>
            <person name="Romanova D.Y."/>
            <person name="Williams P."/>
            <person name="Greenwood S.J."/>
            <person name="Moroz L.L."/>
            <person name="Walt D.R."/>
            <person name="Bodnar A.G."/>
        </authorList>
    </citation>
    <scope>NUCLEOTIDE SEQUENCE</scope>
    <source>
        <strain evidence="1">GMGI-L3</strain>
    </source>
</reference>
<keyword evidence="2" id="KW-1185">Reference proteome</keyword>
<protein>
    <submittedName>
        <fullName evidence="1">Uncharacterized protein</fullName>
    </submittedName>
</protein>
<feature type="non-terminal residue" evidence="1">
    <location>
        <position position="1"/>
    </location>
</feature>
<organism evidence="1 2">
    <name type="scientific">Homarus americanus</name>
    <name type="common">American lobster</name>
    <dbReference type="NCBI Taxonomy" id="6706"/>
    <lineage>
        <taxon>Eukaryota</taxon>
        <taxon>Metazoa</taxon>
        <taxon>Ecdysozoa</taxon>
        <taxon>Arthropoda</taxon>
        <taxon>Crustacea</taxon>
        <taxon>Multicrustacea</taxon>
        <taxon>Malacostraca</taxon>
        <taxon>Eumalacostraca</taxon>
        <taxon>Eucarida</taxon>
        <taxon>Decapoda</taxon>
        <taxon>Pleocyemata</taxon>
        <taxon>Astacidea</taxon>
        <taxon>Nephropoidea</taxon>
        <taxon>Nephropidae</taxon>
        <taxon>Homarus</taxon>
    </lineage>
</organism>
<evidence type="ECO:0000313" key="1">
    <source>
        <dbReference type="EMBL" id="KAG7157179.1"/>
    </source>
</evidence>
<feature type="non-terminal residue" evidence="1">
    <location>
        <position position="321"/>
    </location>
</feature>
<sequence>SIVTICGREPKIPTQQDGSLLVEVSSLEENARFHTLSEVPCAPVSCTLHATFNQCRGVIFSKELLRYQEEKLLEELRIQKVKCLGAVCCFHCSEAHPASSSECDQFRIEKEIQKIHTRDKKHSTDICLKAWGFLCRHKALQTAAATPPREKSVTVLNSAPTPDSMPPILSPQTFLVVVEVLMDEADTSATPHLSSTRHPGTTRISAKCYLRGLRVSGVLPTSQVPCWRLDKADWDLFKELVKIDKIIEEYPSIDDVVEYLASLLQLAGHCSIPRTSGHIACRPVPWAHDGSSVAPPQEVAELIATAFSGCLLWQLDPQSLS</sequence>
<dbReference type="EMBL" id="JAHLQT010037907">
    <property type="protein sequence ID" value="KAG7157179.1"/>
    <property type="molecule type" value="Genomic_DNA"/>
</dbReference>
<dbReference type="Proteomes" id="UP000747542">
    <property type="component" value="Unassembled WGS sequence"/>
</dbReference>
<comment type="caution">
    <text evidence="1">The sequence shown here is derived from an EMBL/GenBank/DDBJ whole genome shotgun (WGS) entry which is preliminary data.</text>
</comment>
<evidence type="ECO:0000313" key="2">
    <source>
        <dbReference type="Proteomes" id="UP000747542"/>
    </source>
</evidence>
<name>A0A8J5JQ63_HOMAM</name>